<comment type="similarity">
    <text evidence="11">Belongs to the Mrp/NBP35 ATP-binding proteins family.</text>
</comment>
<dbReference type="GO" id="GO:0140663">
    <property type="term" value="F:ATP-dependent FeS chaperone activity"/>
    <property type="evidence" value="ECO:0007669"/>
    <property type="project" value="InterPro"/>
</dbReference>
<dbReference type="GO" id="GO:0005759">
    <property type="term" value="C:mitochondrial matrix"/>
    <property type="evidence" value="ECO:0007669"/>
    <property type="project" value="UniProtKB-ARBA"/>
</dbReference>
<dbReference type="GO" id="GO:0032981">
    <property type="term" value="P:mitochondrial respiratory chain complex I assembly"/>
    <property type="evidence" value="ECO:0007669"/>
    <property type="project" value="TreeGrafter"/>
</dbReference>
<evidence type="ECO:0000256" key="1">
    <source>
        <dbReference type="ARBA" id="ARBA00001966"/>
    </source>
</evidence>
<accession>A0AAU9T2S6</accession>
<dbReference type="PANTHER" id="PTHR42961">
    <property type="entry name" value="IRON-SULFUR PROTEIN NUBPL"/>
    <property type="match status" value="1"/>
</dbReference>
<keyword evidence="8" id="KW-0408">Iron</keyword>
<dbReference type="InterPro" id="IPR033756">
    <property type="entry name" value="YlxH/NBP35"/>
</dbReference>
<keyword evidence="3" id="KW-0004">4Fe-4S</keyword>
<comment type="subcellular location">
    <subcellularLocation>
        <location evidence="2">Mitochondrion</location>
    </subcellularLocation>
</comment>
<keyword evidence="14" id="KW-1185">Reference proteome</keyword>
<keyword evidence="5" id="KW-0547">Nucleotide-binding</keyword>
<organism evidence="13 14">
    <name type="scientific">Thlaspi arvense</name>
    <name type="common">Field penny-cress</name>
    <dbReference type="NCBI Taxonomy" id="13288"/>
    <lineage>
        <taxon>Eukaryota</taxon>
        <taxon>Viridiplantae</taxon>
        <taxon>Streptophyta</taxon>
        <taxon>Embryophyta</taxon>
        <taxon>Tracheophyta</taxon>
        <taxon>Spermatophyta</taxon>
        <taxon>Magnoliopsida</taxon>
        <taxon>eudicotyledons</taxon>
        <taxon>Gunneridae</taxon>
        <taxon>Pentapetalae</taxon>
        <taxon>rosids</taxon>
        <taxon>malvids</taxon>
        <taxon>Brassicales</taxon>
        <taxon>Brassicaceae</taxon>
        <taxon>Thlaspideae</taxon>
        <taxon>Thlaspi</taxon>
    </lineage>
</organism>
<gene>
    <name evidence="13" type="ORF">TAV2_LOCUS23619</name>
</gene>
<dbReference type="FunFam" id="3.40.50.300:FF:000709">
    <property type="entry name" value="Iron-sulfur protein NUBPL isoform X1"/>
    <property type="match status" value="1"/>
</dbReference>
<dbReference type="InterPro" id="IPR027417">
    <property type="entry name" value="P-loop_NTPase"/>
</dbReference>
<evidence type="ECO:0000256" key="12">
    <source>
        <dbReference type="ARBA" id="ARBA00081370"/>
    </source>
</evidence>
<keyword evidence="10" id="KW-0496">Mitochondrion</keyword>
<evidence type="ECO:0000256" key="2">
    <source>
        <dbReference type="ARBA" id="ARBA00004173"/>
    </source>
</evidence>
<dbReference type="GO" id="GO:0046872">
    <property type="term" value="F:metal ion binding"/>
    <property type="evidence" value="ECO:0007669"/>
    <property type="project" value="UniProtKB-KW"/>
</dbReference>
<comment type="cofactor">
    <cofactor evidence="1">
        <name>[4Fe-4S] cluster</name>
        <dbReference type="ChEBI" id="CHEBI:49883"/>
    </cofactor>
</comment>
<keyword evidence="6" id="KW-0067">ATP-binding</keyword>
<evidence type="ECO:0000256" key="3">
    <source>
        <dbReference type="ARBA" id="ARBA00022485"/>
    </source>
</evidence>
<reference evidence="13 14" key="1">
    <citation type="submission" date="2022-03" db="EMBL/GenBank/DDBJ databases">
        <authorList>
            <person name="Nunn A."/>
            <person name="Chopra R."/>
            <person name="Nunn A."/>
            <person name="Contreras Garrido A."/>
        </authorList>
    </citation>
    <scope>NUCLEOTIDE SEQUENCE [LARGE SCALE GENOMIC DNA]</scope>
</reference>
<dbReference type="InterPro" id="IPR044304">
    <property type="entry name" value="NUBPL-like"/>
</dbReference>
<dbReference type="InterPro" id="IPR019591">
    <property type="entry name" value="Mrp/NBP35_ATP-bd"/>
</dbReference>
<dbReference type="GO" id="GO:0016226">
    <property type="term" value="P:iron-sulfur cluster assembly"/>
    <property type="evidence" value="ECO:0007669"/>
    <property type="project" value="InterPro"/>
</dbReference>
<dbReference type="Proteomes" id="UP000836841">
    <property type="component" value="Chromosome 7"/>
</dbReference>
<dbReference type="Gene3D" id="3.40.50.300">
    <property type="entry name" value="P-loop containing nucleotide triphosphate hydrolases"/>
    <property type="match status" value="1"/>
</dbReference>
<dbReference type="CDD" id="cd02037">
    <property type="entry name" value="Mrp_NBP35"/>
    <property type="match status" value="1"/>
</dbReference>
<evidence type="ECO:0000256" key="5">
    <source>
        <dbReference type="ARBA" id="ARBA00022741"/>
    </source>
</evidence>
<evidence type="ECO:0000256" key="9">
    <source>
        <dbReference type="ARBA" id="ARBA00023014"/>
    </source>
</evidence>
<dbReference type="AlphaFoldDB" id="A0AAU9T2S6"/>
<evidence type="ECO:0000256" key="7">
    <source>
        <dbReference type="ARBA" id="ARBA00022946"/>
    </source>
</evidence>
<evidence type="ECO:0000256" key="8">
    <source>
        <dbReference type="ARBA" id="ARBA00023004"/>
    </source>
</evidence>
<name>A0AAU9T2S6_THLAR</name>
<evidence type="ECO:0000256" key="4">
    <source>
        <dbReference type="ARBA" id="ARBA00022723"/>
    </source>
</evidence>
<dbReference type="GO" id="GO:0005524">
    <property type="term" value="F:ATP binding"/>
    <property type="evidence" value="ECO:0007669"/>
    <property type="project" value="UniProtKB-KW"/>
</dbReference>
<dbReference type="SUPFAM" id="SSF52540">
    <property type="entry name" value="P-loop containing nucleoside triphosphate hydrolases"/>
    <property type="match status" value="1"/>
</dbReference>
<proteinExistence type="inferred from homology"/>
<keyword evidence="4" id="KW-0479">Metal-binding</keyword>
<protein>
    <recommendedName>
        <fullName evidence="12">Nucleotide-binding protein-like</fullName>
    </recommendedName>
</protein>
<evidence type="ECO:0000256" key="6">
    <source>
        <dbReference type="ARBA" id="ARBA00022840"/>
    </source>
</evidence>
<evidence type="ECO:0000256" key="11">
    <source>
        <dbReference type="ARBA" id="ARBA00024036"/>
    </source>
</evidence>
<dbReference type="GO" id="GO:0051539">
    <property type="term" value="F:4 iron, 4 sulfur cluster binding"/>
    <property type="evidence" value="ECO:0007669"/>
    <property type="project" value="UniProtKB-KW"/>
</dbReference>
<evidence type="ECO:0000313" key="13">
    <source>
        <dbReference type="EMBL" id="CAH2078526.1"/>
    </source>
</evidence>
<dbReference type="EMBL" id="OU466863">
    <property type="protein sequence ID" value="CAH2078526.1"/>
    <property type="molecule type" value="Genomic_DNA"/>
</dbReference>
<evidence type="ECO:0000256" key="10">
    <source>
        <dbReference type="ARBA" id="ARBA00023128"/>
    </source>
</evidence>
<keyword evidence="9" id="KW-0411">Iron-sulfur</keyword>
<dbReference type="PANTHER" id="PTHR42961:SF2">
    <property type="entry name" value="IRON-SULFUR PROTEIN NUBPL"/>
    <property type="match status" value="1"/>
</dbReference>
<dbReference type="HAMAP" id="MF_02040">
    <property type="entry name" value="Mrp_NBP35"/>
    <property type="match status" value="1"/>
</dbReference>
<dbReference type="Pfam" id="PF10609">
    <property type="entry name" value="ParA"/>
    <property type="match status" value="1"/>
</dbReference>
<evidence type="ECO:0000313" key="14">
    <source>
        <dbReference type="Proteomes" id="UP000836841"/>
    </source>
</evidence>
<keyword evidence="7" id="KW-0809">Transit peptide</keyword>
<sequence length="364" mass="39220">MFKDWRSRADAGNVMKFTLLPMSILGFRDLSTSLLLFLNLSLWPHSLSLSPMATIALLRSLSRRNLHAAPVSAYQFSSASAGGRTTELRLHGVKDIIAVASGKGGVGKSSTAVNLAVALANKCELKIGLLDADVYGPSVPIMMNINQKPHVNQDMKMVPVENYGVKCMSMGLLVEKDAPIVWRGPMVMSALAKMTRGVDWGNLDILVVDMPPGTGDAQITISQNLKLSGAVIVSTPQDVALADANRGISMFDKVRVPILGLVENMSCFVCPHCNEASFIFGKEGARRMATKKGLKLIGEIPLEMKIREGSDEGVPVVISSPGSVVSKAYEDLAQNVVNALKELRDNPETEIQMKLNVPNSSRCS</sequence>